<dbReference type="GO" id="GO:0005975">
    <property type="term" value="P:carbohydrate metabolic process"/>
    <property type="evidence" value="ECO:0007669"/>
    <property type="project" value="InterPro"/>
</dbReference>
<dbReference type="AlphaFoldDB" id="A0AA42BK61"/>
<dbReference type="RefSeq" id="WP_254097700.1">
    <property type="nucleotide sequence ID" value="NZ_JANATA010000001.1"/>
</dbReference>
<dbReference type="Proteomes" id="UP001165413">
    <property type="component" value="Unassembled WGS sequence"/>
</dbReference>
<evidence type="ECO:0000313" key="1">
    <source>
        <dbReference type="EMBL" id="MCP3427390.1"/>
    </source>
</evidence>
<dbReference type="Pfam" id="PF03746">
    <property type="entry name" value="LamB_YcsF"/>
    <property type="match status" value="1"/>
</dbReference>
<organism evidence="1 2">
    <name type="scientific">Opacimonas viscosa</name>
    <dbReference type="NCBI Taxonomy" id="2961944"/>
    <lineage>
        <taxon>Bacteria</taxon>
        <taxon>Pseudomonadati</taxon>
        <taxon>Pseudomonadota</taxon>
        <taxon>Gammaproteobacteria</taxon>
        <taxon>Alteromonadales</taxon>
        <taxon>Alteromonadaceae</taxon>
        <taxon>Opacimonas</taxon>
    </lineage>
</organism>
<proteinExistence type="predicted"/>
<protein>
    <submittedName>
        <fullName evidence="1">LamB/YcsF family protein</fullName>
    </submittedName>
</protein>
<dbReference type="InterPro" id="IPR011330">
    <property type="entry name" value="Glyco_hydro/deAcase_b/a-brl"/>
</dbReference>
<gene>
    <name evidence="1" type="ORF">NLF92_00320</name>
</gene>
<dbReference type="PANTHER" id="PTHR30292:SF0">
    <property type="entry name" value="5-OXOPROLINASE SUBUNIT A"/>
    <property type="match status" value="1"/>
</dbReference>
<dbReference type="CDD" id="cd10787">
    <property type="entry name" value="LamB_YcsF_like"/>
    <property type="match status" value="1"/>
</dbReference>
<evidence type="ECO:0000313" key="2">
    <source>
        <dbReference type="Proteomes" id="UP001165413"/>
    </source>
</evidence>
<dbReference type="NCBIfam" id="NF003816">
    <property type="entry name" value="PRK05406.1-5"/>
    <property type="match status" value="1"/>
</dbReference>
<dbReference type="Gene3D" id="3.20.20.370">
    <property type="entry name" value="Glycoside hydrolase/deacetylase"/>
    <property type="match status" value="1"/>
</dbReference>
<keyword evidence="2" id="KW-1185">Reference proteome</keyword>
<dbReference type="PANTHER" id="PTHR30292">
    <property type="entry name" value="UNCHARACTERIZED PROTEIN YBGL-RELATED"/>
    <property type="match status" value="1"/>
</dbReference>
<accession>A0AA42BK61</accession>
<reference evidence="1" key="1">
    <citation type="submission" date="2022-07" db="EMBL/GenBank/DDBJ databases">
        <title>Characterization of the Novel Bacterium Alteromonas immobilis LMIT006 and Alteromonas gregis LMIT007.</title>
        <authorList>
            <person name="Lin X."/>
        </authorList>
    </citation>
    <scope>NUCLEOTIDE SEQUENCE</scope>
    <source>
        <strain evidence="1">LMIT007</strain>
    </source>
</reference>
<dbReference type="InterPro" id="IPR005501">
    <property type="entry name" value="LamB/YcsF/PxpA-like"/>
</dbReference>
<dbReference type="NCBIfam" id="NF003814">
    <property type="entry name" value="PRK05406.1-3"/>
    <property type="match status" value="1"/>
</dbReference>
<dbReference type="SUPFAM" id="SSF88713">
    <property type="entry name" value="Glycoside hydrolase/deacetylase"/>
    <property type="match status" value="1"/>
</dbReference>
<name>A0AA42BK61_9ALTE</name>
<sequence length="241" mass="26506">MQLNCDLGESFGLYVLGNDDAIMPYLNYANIACGYHGGDAQHIQRAILLAKQHAVKIGAHPSYPDRQGFGRRSMQLSSTELYDHLVFQIATLQGLCAFHDTSCVYVKPHGALYHDIIESTAVREVFFSVIENAPKLHQVMLPAGPWAKALVEDAEKHHVTIIFEAFADRAYDNTGKLVSRTQPGAVLSQSEAITQAQNIMNRQHVICIDGTEVPLYADTLCVHSDSADALAIVIQLAELCE</sequence>
<dbReference type="EMBL" id="JANATA010000001">
    <property type="protein sequence ID" value="MCP3427390.1"/>
    <property type="molecule type" value="Genomic_DNA"/>
</dbReference>
<comment type="caution">
    <text evidence="1">The sequence shown here is derived from an EMBL/GenBank/DDBJ whole genome shotgun (WGS) entry which is preliminary data.</text>
</comment>